<keyword evidence="1" id="KW-0472">Membrane</keyword>
<reference evidence="3" key="1">
    <citation type="submission" date="2016-10" db="EMBL/GenBank/DDBJ databases">
        <authorList>
            <person name="Varghese N."/>
            <person name="Submissions S."/>
        </authorList>
    </citation>
    <scope>NUCLEOTIDE SEQUENCE [LARGE SCALE GENOMIC DNA]</scope>
    <source>
        <strain evidence="3">DSM 27839</strain>
    </source>
</reference>
<keyword evidence="1" id="KW-0812">Transmembrane</keyword>
<dbReference type="Proteomes" id="UP000183400">
    <property type="component" value="Unassembled WGS sequence"/>
</dbReference>
<keyword evidence="3" id="KW-1185">Reference proteome</keyword>
<sequence length="66" mass="7417">MPNSIGWFRYYAGYSVLFLSFGLGQKISAFRRTDPAALSGLQSRTDISKGKVADVTHMCIWAMLKR</sequence>
<keyword evidence="1" id="KW-1133">Transmembrane helix</keyword>
<feature type="transmembrane region" description="Helical" evidence="1">
    <location>
        <begin position="6"/>
        <end position="24"/>
    </location>
</feature>
<protein>
    <submittedName>
        <fullName evidence="2">Uncharacterized protein</fullName>
    </submittedName>
</protein>
<accession>A0A1H3FSS2</accession>
<evidence type="ECO:0000256" key="1">
    <source>
        <dbReference type="SAM" id="Phobius"/>
    </source>
</evidence>
<dbReference type="EMBL" id="FNNP01000018">
    <property type="protein sequence ID" value="SDX93980.1"/>
    <property type="molecule type" value="Genomic_DNA"/>
</dbReference>
<dbReference type="STRING" id="985054.SAMN05444358_1184"/>
<dbReference type="AlphaFoldDB" id="A0A1H3FSS2"/>
<proteinExistence type="predicted"/>
<evidence type="ECO:0000313" key="2">
    <source>
        <dbReference type="EMBL" id="SDX93980.1"/>
    </source>
</evidence>
<organism evidence="2 3">
    <name type="scientific">Ruegeria halocynthiae</name>
    <dbReference type="NCBI Taxonomy" id="985054"/>
    <lineage>
        <taxon>Bacteria</taxon>
        <taxon>Pseudomonadati</taxon>
        <taxon>Pseudomonadota</taxon>
        <taxon>Alphaproteobacteria</taxon>
        <taxon>Rhodobacterales</taxon>
        <taxon>Roseobacteraceae</taxon>
        <taxon>Ruegeria</taxon>
    </lineage>
</organism>
<evidence type="ECO:0000313" key="3">
    <source>
        <dbReference type="Proteomes" id="UP000183400"/>
    </source>
</evidence>
<name>A0A1H3FSS2_9RHOB</name>
<gene>
    <name evidence="2" type="ORF">SAMN05444358_1184</name>
</gene>